<dbReference type="GO" id="GO:0005975">
    <property type="term" value="P:carbohydrate metabolic process"/>
    <property type="evidence" value="ECO:0007669"/>
    <property type="project" value="InterPro"/>
</dbReference>
<evidence type="ECO:0000313" key="4">
    <source>
        <dbReference type="Proteomes" id="UP000176445"/>
    </source>
</evidence>
<dbReference type="InterPro" id="IPR017853">
    <property type="entry name" value="GH"/>
</dbReference>
<accession>A0A1F6CMM2</accession>
<dbReference type="Gene3D" id="3.20.20.80">
    <property type="entry name" value="Glycosidases"/>
    <property type="match status" value="1"/>
</dbReference>
<dbReference type="PANTHER" id="PTHR46066">
    <property type="entry name" value="CHITINASE DOMAIN-CONTAINING PROTEIN 1 FAMILY MEMBER"/>
    <property type="match status" value="1"/>
</dbReference>
<dbReference type="SUPFAM" id="SSF51445">
    <property type="entry name" value="(Trans)glycosidases"/>
    <property type="match status" value="1"/>
</dbReference>
<dbReference type="SMART" id="SM00636">
    <property type="entry name" value="Glyco_18"/>
    <property type="match status" value="1"/>
</dbReference>
<evidence type="ECO:0000313" key="3">
    <source>
        <dbReference type="EMBL" id="OGG50348.1"/>
    </source>
</evidence>
<name>A0A1F6CMM2_9BACT</name>
<dbReference type="AlphaFoldDB" id="A0A1F6CMM2"/>
<dbReference type="InterPro" id="IPR036365">
    <property type="entry name" value="PGBD-like_sf"/>
</dbReference>
<feature type="domain" description="GH18" evidence="2">
    <location>
        <begin position="114"/>
        <end position="483"/>
    </location>
</feature>
<evidence type="ECO:0000256" key="1">
    <source>
        <dbReference type="SAM" id="SignalP"/>
    </source>
</evidence>
<dbReference type="InterPro" id="IPR036366">
    <property type="entry name" value="PGBDSf"/>
</dbReference>
<dbReference type="Gene3D" id="3.10.50.10">
    <property type="match status" value="1"/>
</dbReference>
<organism evidence="3 4">
    <name type="scientific">Candidatus Kaiserbacteria bacterium RIFCSPHIGHO2_01_FULL_54_36b</name>
    <dbReference type="NCBI Taxonomy" id="1798483"/>
    <lineage>
        <taxon>Bacteria</taxon>
        <taxon>Candidatus Kaiseribacteriota</taxon>
    </lineage>
</organism>
<dbReference type="PROSITE" id="PS51910">
    <property type="entry name" value="GH18_2"/>
    <property type="match status" value="1"/>
</dbReference>
<comment type="caution">
    <text evidence="3">The sequence shown here is derived from an EMBL/GenBank/DDBJ whole genome shotgun (WGS) entry which is preliminary data.</text>
</comment>
<dbReference type="Gene3D" id="1.10.101.10">
    <property type="entry name" value="PGBD-like superfamily/PGBD"/>
    <property type="match status" value="2"/>
</dbReference>
<evidence type="ECO:0000259" key="2">
    <source>
        <dbReference type="PROSITE" id="PS51910"/>
    </source>
</evidence>
<dbReference type="InterPro" id="IPR002477">
    <property type="entry name" value="Peptidoglycan-bd-like"/>
</dbReference>
<protein>
    <recommendedName>
        <fullName evidence="2">GH18 domain-containing protein</fullName>
    </recommendedName>
</protein>
<dbReference type="Pfam" id="PF01471">
    <property type="entry name" value="PG_binding_1"/>
    <property type="match status" value="2"/>
</dbReference>
<reference evidence="3 4" key="1">
    <citation type="journal article" date="2016" name="Nat. Commun.">
        <title>Thousands of microbial genomes shed light on interconnected biogeochemical processes in an aquifer system.</title>
        <authorList>
            <person name="Anantharaman K."/>
            <person name="Brown C.T."/>
            <person name="Hug L.A."/>
            <person name="Sharon I."/>
            <person name="Castelle C.J."/>
            <person name="Probst A.J."/>
            <person name="Thomas B.C."/>
            <person name="Singh A."/>
            <person name="Wilkins M.J."/>
            <person name="Karaoz U."/>
            <person name="Brodie E.L."/>
            <person name="Williams K.H."/>
            <person name="Hubbard S.S."/>
            <person name="Banfield J.F."/>
        </authorList>
    </citation>
    <scope>NUCLEOTIDE SEQUENCE [LARGE SCALE GENOMIC DNA]</scope>
</reference>
<dbReference type="Proteomes" id="UP000176445">
    <property type="component" value="Unassembled WGS sequence"/>
</dbReference>
<feature type="signal peptide" evidence="1">
    <location>
        <begin position="1"/>
        <end position="25"/>
    </location>
</feature>
<dbReference type="SUPFAM" id="SSF47090">
    <property type="entry name" value="PGBD-like"/>
    <property type="match status" value="2"/>
</dbReference>
<keyword evidence="1" id="KW-0732">Signal</keyword>
<proteinExistence type="predicted"/>
<sequence>MNVNHLRLFLCAIFVAVVMPTLTFAQTTNCTAISHDLAFGATGSEVTKLQTFLKSNGYFAASITPRFGPATQTAVRNFQKAKGISATGTVGPLTRAAINTVGCGVSGGTTTTSFEVTGWIPYWRVATGTRDTLPHLDKLTEVNPFVFSLRGDGTLFDNGTATDTPTWLVFNAQAKAKGVRVIPTLMSGDRETMHKVLSDQALRTRLVSEIVTLVNARGYDGIDIDFEFKYAKTKDFFSSFLKELKQGLDTKWLMCTIETRLPNEDRYYGTTVPPDAGIFSNDLPVINEYCDRVRLMAYDQQRIDRKLAAEVEATGELHAPVADIRWVEKVINYMSKDIDKKKILIGVPTYGYEYAVTTYANNEHVYDILWTFNPGYALPIAQERGITPVRNSSGELYFTYFSNLPTSTTPVSQSVLGNLAVLAATAYADQKNSNLTYRLLDWPDAQSMQQKIDLAKRLGVRGISIFKLDGGQDPNIWNVLAGVAIKDPLDKPKAATPKVSGAPIARTLALGSVGEDVRTLQRLLNSDSATRIAASGAGSPGAETSRFGALTVSAVQRFQMKYGIASQGVAGYGLVGPKTLAKLNGMLAGL</sequence>
<dbReference type="InterPro" id="IPR001223">
    <property type="entry name" value="Glyco_hydro18_cat"/>
</dbReference>
<feature type="chain" id="PRO_5009523453" description="GH18 domain-containing protein" evidence="1">
    <location>
        <begin position="26"/>
        <end position="590"/>
    </location>
</feature>
<dbReference type="EMBL" id="MFKW01000052">
    <property type="protein sequence ID" value="OGG50348.1"/>
    <property type="molecule type" value="Genomic_DNA"/>
</dbReference>
<dbReference type="Pfam" id="PF00704">
    <property type="entry name" value="Glyco_hydro_18"/>
    <property type="match status" value="1"/>
</dbReference>
<dbReference type="InterPro" id="IPR029070">
    <property type="entry name" value="Chitinase_insertion_sf"/>
</dbReference>
<dbReference type="GO" id="GO:0008061">
    <property type="term" value="F:chitin binding"/>
    <property type="evidence" value="ECO:0007669"/>
    <property type="project" value="InterPro"/>
</dbReference>
<dbReference type="PANTHER" id="PTHR46066:SF2">
    <property type="entry name" value="CHITINASE DOMAIN-CONTAINING PROTEIN 1"/>
    <property type="match status" value="1"/>
</dbReference>
<dbReference type="InterPro" id="IPR011583">
    <property type="entry name" value="Chitinase_II/V-like_cat"/>
</dbReference>
<gene>
    <name evidence="3" type="ORF">A2704_05390</name>
</gene>